<dbReference type="NCBIfam" id="NF007042">
    <property type="entry name" value="PRK09496.3-5"/>
    <property type="match status" value="1"/>
</dbReference>
<dbReference type="GO" id="GO:0015079">
    <property type="term" value="F:potassium ion transmembrane transporter activity"/>
    <property type="evidence" value="ECO:0007669"/>
    <property type="project" value="InterPro"/>
</dbReference>
<evidence type="ECO:0000313" key="12">
    <source>
        <dbReference type="Proteomes" id="UP000323594"/>
    </source>
</evidence>
<dbReference type="Gene3D" id="3.40.50.720">
    <property type="entry name" value="NAD(P)-binding Rossmann-like Domain"/>
    <property type="match status" value="2"/>
</dbReference>
<evidence type="ECO:0000256" key="2">
    <source>
        <dbReference type="ARBA" id="ARBA00022448"/>
    </source>
</evidence>
<evidence type="ECO:0000259" key="7">
    <source>
        <dbReference type="PROSITE" id="PS51201"/>
    </source>
</evidence>
<keyword evidence="4" id="KW-0630">Potassium</keyword>
<evidence type="ECO:0000256" key="1">
    <source>
        <dbReference type="ARBA" id="ARBA00017378"/>
    </source>
</evidence>
<dbReference type="EMBL" id="CDNC01000023">
    <property type="protein sequence ID" value="CEM62170.1"/>
    <property type="molecule type" value="Genomic_DNA"/>
</dbReference>
<evidence type="ECO:0000256" key="6">
    <source>
        <dbReference type="ARBA" id="ARBA00023065"/>
    </source>
</evidence>
<feature type="domain" description="RCK N-terminal" evidence="7">
    <location>
        <begin position="230"/>
        <end position="363"/>
    </location>
</feature>
<dbReference type="PANTHER" id="PTHR43833">
    <property type="entry name" value="POTASSIUM CHANNEL PROTEIN 2-RELATED-RELATED"/>
    <property type="match status" value="1"/>
</dbReference>
<dbReference type="PRINTS" id="PR00335">
    <property type="entry name" value="KUPTAKETRKA"/>
</dbReference>
<dbReference type="Gene3D" id="3.30.70.1450">
    <property type="entry name" value="Regulator of K+ conductance, C-terminal domain"/>
    <property type="match status" value="2"/>
</dbReference>
<feature type="domain" description="RCK N-terminal" evidence="7">
    <location>
        <begin position="1"/>
        <end position="122"/>
    </location>
</feature>
<keyword evidence="2" id="KW-0813">Transport</keyword>
<protein>
    <recommendedName>
        <fullName evidence="1">Trk system potassium uptake protein TrkA</fullName>
    </recommendedName>
</protein>
<dbReference type="InterPro" id="IPR050721">
    <property type="entry name" value="Trk_Ktr_HKT_K-transport"/>
</dbReference>
<dbReference type="EMBL" id="CP042817">
    <property type="protein sequence ID" value="QEJ97504.1"/>
    <property type="molecule type" value="Genomic_DNA"/>
</dbReference>
<reference evidence="10 12" key="3">
    <citation type="submission" date="2019-08" db="EMBL/GenBank/DDBJ databases">
        <authorList>
            <person name="Kuhnert P."/>
        </authorList>
    </citation>
    <scope>NUCLEOTIDE SEQUENCE [LARGE SCALE GENOMIC DNA]</scope>
    <source>
        <strain evidence="10 12">B36.5</strain>
    </source>
</reference>
<organism evidence="9 11">
    <name type="scientific">Treponema phagedenis</name>
    <dbReference type="NCBI Taxonomy" id="162"/>
    <lineage>
        <taxon>Bacteria</taxon>
        <taxon>Pseudomonadati</taxon>
        <taxon>Spirochaetota</taxon>
        <taxon>Spirochaetia</taxon>
        <taxon>Spirochaetales</taxon>
        <taxon>Treponemataceae</taxon>
        <taxon>Treponema</taxon>
    </lineage>
</organism>
<feature type="domain" description="RCK C-terminal" evidence="8">
    <location>
        <begin position="142"/>
        <end position="225"/>
    </location>
</feature>
<dbReference type="Proteomes" id="UP000323594">
    <property type="component" value="Chromosome"/>
</dbReference>
<dbReference type="InterPro" id="IPR036291">
    <property type="entry name" value="NAD(P)-bd_dom_sf"/>
</dbReference>
<dbReference type="RefSeq" id="WP_002699811.1">
    <property type="nucleotide sequence ID" value="NZ_CDNC01000023.1"/>
</dbReference>
<evidence type="ECO:0000256" key="4">
    <source>
        <dbReference type="ARBA" id="ARBA00022958"/>
    </source>
</evidence>
<keyword evidence="3" id="KW-0633">Potassium transport</keyword>
<sequence>MRIIIVGCGITGSELARRLISKKHDVTIIEQDEETARHAANRLDCMVIHDAGNSSQVLIEAGIAKADALVAVTDSDELNMIICGVAEGIAPDVLKIARVRNENYVQSLHKTKDRTLGINFLVHPDEEAANAIINTVERGAVSEIISFHNSPYELSRFIVGKGSALDGIALYDIRKIIAVPFVVVSLEMRNKHVIPSGETILMAGTRISILTLPEHISRFYELAGFKMQNIKKVALIGFGKVGRLITEGLADKPKFGFFSKFLGLGSGMRWEFVIIDKDSASAKQAAAEFSNATVYNGDVTDEAFVEEISLDSFDLVIAATQNYELNMITGAYLKTLGVPKIITLVQSALMENIAYKIGLDVAISFKDTVVDAIMSHLGGANVTGIHTMGNRQFEIIELVIASNSEVIGKTLKEISKHGIFLILLVTNEKGCTIPGGDTELAAGDKLVFIVQSQQSDEIIEFLGGKK</sequence>
<dbReference type="InterPro" id="IPR006037">
    <property type="entry name" value="RCK_C"/>
</dbReference>
<evidence type="ECO:0000259" key="8">
    <source>
        <dbReference type="PROSITE" id="PS51202"/>
    </source>
</evidence>
<keyword evidence="5" id="KW-0520">NAD</keyword>
<reference evidence="9" key="1">
    <citation type="submission" date="2015-01" db="EMBL/GenBank/DDBJ databases">
        <authorList>
            <person name="Xiang T."/>
            <person name="Song Y."/>
            <person name="Huang L."/>
            <person name="Wang B."/>
            <person name="Wu P."/>
        </authorList>
    </citation>
    <scope>NUCLEOTIDE SEQUENCE [LARGE SCALE GENOMIC DNA]</scope>
    <source>
        <strain evidence="9">V1</strain>
    </source>
</reference>
<evidence type="ECO:0000256" key="5">
    <source>
        <dbReference type="ARBA" id="ARBA00023027"/>
    </source>
</evidence>
<name>A0A0B7GYY9_TREPH</name>
<dbReference type="GeneID" id="57752442"/>
<dbReference type="SUPFAM" id="SSF51735">
    <property type="entry name" value="NAD(P)-binding Rossmann-fold domains"/>
    <property type="match status" value="2"/>
</dbReference>
<dbReference type="PROSITE" id="PS51201">
    <property type="entry name" value="RCK_N"/>
    <property type="match status" value="2"/>
</dbReference>
<dbReference type="AlphaFoldDB" id="A0A0B7GYY9"/>
<evidence type="ECO:0000313" key="9">
    <source>
        <dbReference type="EMBL" id="CEM62170.1"/>
    </source>
</evidence>
<dbReference type="Proteomes" id="UP000042527">
    <property type="component" value="Unassembled WGS sequence"/>
</dbReference>
<dbReference type="GO" id="GO:0005886">
    <property type="term" value="C:plasma membrane"/>
    <property type="evidence" value="ECO:0007669"/>
    <property type="project" value="InterPro"/>
</dbReference>
<reference evidence="11" key="2">
    <citation type="submission" date="2015-01" db="EMBL/GenBank/DDBJ databases">
        <authorList>
            <person name="Manzoor Shahid"/>
            <person name="Zubair Saima"/>
        </authorList>
    </citation>
    <scope>NUCLEOTIDE SEQUENCE [LARGE SCALE GENOMIC DNA]</scope>
    <source>
        <strain evidence="11">V1</strain>
    </source>
</reference>
<accession>A0A0B7GYY9</accession>
<dbReference type="OrthoDB" id="9775180at2"/>
<dbReference type="InterPro" id="IPR006036">
    <property type="entry name" value="K_uptake_TrkA"/>
</dbReference>
<dbReference type="InterPro" id="IPR036721">
    <property type="entry name" value="RCK_C_sf"/>
</dbReference>
<feature type="domain" description="RCK C-terminal" evidence="8">
    <location>
        <begin position="383"/>
        <end position="464"/>
    </location>
</feature>
<dbReference type="InterPro" id="IPR003148">
    <property type="entry name" value="RCK_N"/>
</dbReference>
<dbReference type="PROSITE" id="PS51202">
    <property type="entry name" value="RCK_C"/>
    <property type="match status" value="2"/>
</dbReference>
<evidence type="ECO:0000256" key="3">
    <source>
        <dbReference type="ARBA" id="ARBA00022538"/>
    </source>
</evidence>
<keyword evidence="11" id="KW-1185">Reference proteome</keyword>
<proteinExistence type="predicted"/>
<dbReference type="PANTHER" id="PTHR43833:SF5">
    <property type="entry name" value="TRK SYSTEM POTASSIUM UPTAKE PROTEIN TRKA"/>
    <property type="match status" value="1"/>
</dbReference>
<dbReference type="Pfam" id="PF02080">
    <property type="entry name" value="TrkA_C"/>
    <property type="match status" value="2"/>
</dbReference>
<gene>
    <name evidence="10" type="primary">trkA</name>
    <name evidence="10" type="ORF">FUT82_05470</name>
    <name evidence="9" type="ORF">TPHV1_30065</name>
</gene>
<evidence type="ECO:0000313" key="11">
    <source>
        <dbReference type="Proteomes" id="UP000042527"/>
    </source>
</evidence>
<dbReference type="Pfam" id="PF02254">
    <property type="entry name" value="TrkA_N"/>
    <property type="match status" value="2"/>
</dbReference>
<evidence type="ECO:0000313" key="10">
    <source>
        <dbReference type="EMBL" id="QEJ97504.1"/>
    </source>
</evidence>
<keyword evidence="6" id="KW-0406">Ion transport</keyword>
<dbReference type="SUPFAM" id="SSF116726">
    <property type="entry name" value="TrkA C-terminal domain-like"/>
    <property type="match status" value="2"/>
</dbReference>